<sequence length="143" mass="16019">MNLCNGVQQNSEFRNHLYSLESKYKHRGLASVAPPSTTIVMADGDGSPRIARTLRIKSTGVSLAFTLGKYEDEVLCDVVPMEATQTSLEGHGKEVMTTSKRVVRKVLLSKREPLYLLPTNMCFHLSIQFPNILVGFKQMLENF</sequence>
<proteinExistence type="predicted"/>
<protein>
    <submittedName>
        <fullName evidence="1">Uncharacterized protein</fullName>
    </submittedName>
</protein>
<keyword evidence="2" id="KW-1185">Reference proteome</keyword>
<dbReference type="EMBL" id="QJKJ01014412">
    <property type="protein sequence ID" value="RDX64383.1"/>
    <property type="molecule type" value="Genomic_DNA"/>
</dbReference>
<evidence type="ECO:0000313" key="1">
    <source>
        <dbReference type="EMBL" id="RDX64383.1"/>
    </source>
</evidence>
<comment type="caution">
    <text evidence="1">The sequence shown here is derived from an EMBL/GenBank/DDBJ whole genome shotgun (WGS) entry which is preliminary data.</text>
</comment>
<dbReference type="Proteomes" id="UP000257109">
    <property type="component" value="Unassembled WGS sequence"/>
</dbReference>
<accession>A0A371EEB0</accession>
<feature type="non-terminal residue" evidence="1">
    <location>
        <position position="1"/>
    </location>
</feature>
<name>A0A371EEB0_MUCPR</name>
<dbReference type="AlphaFoldDB" id="A0A371EEB0"/>
<evidence type="ECO:0000313" key="2">
    <source>
        <dbReference type="Proteomes" id="UP000257109"/>
    </source>
</evidence>
<organism evidence="1 2">
    <name type="scientific">Mucuna pruriens</name>
    <name type="common">Velvet bean</name>
    <name type="synonym">Dolichos pruriens</name>
    <dbReference type="NCBI Taxonomy" id="157652"/>
    <lineage>
        <taxon>Eukaryota</taxon>
        <taxon>Viridiplantae</taxon>
        <taxon>Streptophyta</taxon>
        <taxon>Embryophyta</taxon>
        <taxon>Tracheophyta</taxon>
        <taxon>Spermatophyta</taxon>
        <taxon>Magnoliopsida</taxon>
        <taxon>eudicotyledons</taxon>
        <taxon>Gunneridae</taxon>
        <taxon>Pentapetalae</taxon>
        <taxon>rosids</taxon>
        <taxon>fabids</taxon>
        <taxon>Fabales</taxon>
        <taxon>Fabaceae</taxon>
        <taxon>Papilionoideae</taxon>
        <taxon>50 kb inversion clade</taxon>
        <taxon>NPAAA clade</taxon>
        <taxon>indigoferoid/millettioid clade</taxon>
        <taxon>Phaseoleae</taxon>
        <taxon>Mucuna</taxon>
    </lineage>
</organism>
<gene>
    <name evidence="1" type="ORF">CR513_57072</name>
</gene>
<reference evidence="1" key="1">
    <citation type="submission" date="2018-05" db="EMBL/GenBank/DDBJ databases">
        <title>Draft genome of Mucuna pruriens seed.</title>
        <authorList>
            <person name="Nnadi N.E."/>
            <person name="Vos R."/>
            <person name="Hasami M.H."/>
            <person name="Devisetty U.K."/>
            <person name="Aguiy J.C."/>
        </authorList>
    </citation>
    <scope>NUCLEOTIDE SEQUENCE [LARGE SCALE GENOMIC DNA]</scope>
    <source>
        <strain evidence="1">JCA_2017</strain>
    </source>
</reference>